<dbReference type="GO" id="GO:0003677">
    <property type="term" value="F:DNA binding"/>
    <property type="evidence" value="ECO:0007669"/>
    <property type="project" value="UniProtKB-KW"/>
</dbReference>
<dbReference type="RefSeq" id="WP_229974897.1">
    <property type="nucleotide sequence ID" value="NZ_CP087133.1"/>
</dbReference>
<dbReference type="Gene3D" id="1.10.10.10">
    <property type="entry name" value="Winged helix-like DNA-binding domain superfamily/Winged helix DNA-binding domain"/>
    <property type="match status" value="1"/>
</dbReference>
<evidence type="ECO:0000256" key="3">
    <source>
        <dbReference type="ARBA" id="ARBA00023163"/>
    </source>
</evidence>
<dbReference type="PROSITE" id="PS50995">
    <property type="entry name" value="HTH_MARR_2"/>
    <property type="match status" value="1"/>
</dbReference>
<dbReference type="InterPro" id="IPR036390">
    <property type="entry name" value="WH_DNA-bd_sf"/>
</dbReference>
<comment type="caution">
    <text evidence="6">The sequence shown here is derived from an EMBL/GenBank/DDBJ whole genome shotgun (WGS) entry which is preliminary data.</text>
</comment>
<dbReference type="InterPro" id="IPR036388">
    <property type="entry name" value="WH-like_DNA-bd_sf"/>
</dbReference>
<feature type="domain" description="HTH marR-type" evidence="4">
    <location>
        <begin position="15"/>
        <end position="152"/>
    </location>
</feature>
<organism evidence="6 7">
    <name type="scientific">Flavobacterium flavipigmentatum</name>
    <dbReference type="NCBI Taxonomy" id="2893884"/>
    <lineage>
        <taxon>Bacteria</taxon>
        <taxon>Pseudomonadati</taxon>
        <taxon>Bacteroidota</taxon>
        <taxon>Flavobacteriia</taxon>
        <taxon>Flavobacteriales</taxon>
        <taxon>Flavobacteriaceae</taxon>
        <taxon>Flavobacterium</taxon>
    </lineage>
</organism>
<evidence type="ECO:0000313" key="5">
    <source>
        <dbReference type="EMBL" id="MDX6182419.1"/>
    </source>
</evidence>
<evidence type="ECO:0000313" key="6">
    <source>
        <dbReference type="EMBL" id="MDX6185668.1"/>
    </source>
</evidence>
<dbReference type="EMBL" id="JAWXVH010000003">
    <property type="protein sequence ID" value="MDX6185668.1"/>
    <property type="molecule type" value="Genomic_DNA"/>
</dbReference>
<dbReference type="SUPFAM" id="SSF46785">
    <property type="entry name" value="Winged helix' DNA-binding domain"/>
    <property type="match status" value="1"/>
</dbReference>
<sequence>MESIYNLDYQNSSLENKIVIGFDRISQVFKTLLIEESKHYNLSPIQIQLLIFINYHSENKSTISYLSKEFNLSKPTVSETIKTLEKKKYITKISDKFDTRSYFIQITDLGKSIVQQTEQYVNPLVNIISNISEANKVMLWQSITNIINELNNIQLINSHRTCTNCQFYSQNNNIPYCALLNQVLKIEDIRIDCPEFK</sequence>
<keyword evidence="3" id="KW-0804">Transcription</keyword>
<evidence type="ECO:0000313" key="8">
    <source>
        <dbReference type="Proteomes" id="UP001278738"/>
    </source>
</evidence>
<protein>
    <submittedName>
        <fullName evidence="6">MarR family transcriptional regulator</fullName>
    </submittedName>
</protein>
<dbReference type="SMART" id="SM00347">
    <property type="entry name" value="HTH_MARR"/>
    <property type="match status" value="1"/>
</dbReference>
<evidence type="ECO:0000256" key="1">
    <source>
        <dbReference type="ARBA" id="ARBA00023015"/>
    </source>
</evidence>
<evidence type="ECO:0000256" key="2">
    <source>
        <dbReference type="ARBA" id="ARBA00023125"/>
    </source>
</evidence>
<dbReference type="PANTHER" id="PTHR42756">
    <property type="entry name" value="TRANSCRIPTIONAL REGULATOR, MARR"/>
    <property type="match status" value="1"/>
</dbReference>
<dbReference type="Proteomes" id="UP001270053">
    <property type="component" value="Unassembled WGS sequence"/>
</dbReference>
<proteinExistence type="predicted"/>
<evidence type="ECO:0000313" key="7">
    <source>
        <dbReference type="Proteomes" id="UP001270053"/>
    </source>
</evidence>
<reference evidence="6 8" key="1">
    <citation type="submission" date="2023-11" db="EMBL/GenBank/DDBJ databases">
        <title>Unpublished Manusciprt.</title>
        <authorList>
            <person name="Saticioglu I.B."/>
            <person name="Ay H."/>
            <person name="Ajmi N."/>
            <person name="Altun S."/>
            <person name="Duman M."/>
        </authorList>
    </citation>
    <scope>NUCLEOTIDE SEQUENCE</scope>
    <source>
        <strain evidence="5 8">Fl-33</strain>
        <strain evidence="6">Fl-77</strain>
    </source>
</reference>
<dbReference type="PANTHER" id="PTHR42756:SF1">
    <property type="entry name" value="TRANSCRIPTIONAL REPRESSOR OF EMRAB OPERON"/>
    <property type="match status" value="1"/>
</dbReference>
<keyword evidence="2" id="KW-0238">DNA-binding</keyword>
<name>A0AAJ2VWZ5_9FLAO</name>
<keyword evidence="1" id="KW-0805">Transcription regulation</keyword>
<gene>
    <name evidence="5" type="ORF">SGQ18_09625</name>
    <name evidence="6" type="ORF">SGQ44_07865</name>
</gene>
<dbReference type="AlphaFoldDB" id="A0AAJ2VWZ5"/>
<dbReference type="GO" id="GO:0003700">
    <property type="term" value="F:DNA-binding transcription factor activity"/>
    <property type="evidence" value="ECO:0007669"/>
    <property type="project" value="InterPro"/>
</dbReference>
<dbReference type="Proteomes" id="UP001278738">
    <property type="component" value="Unassembled WGS sequence"/>
</dbReference>
<keyword evidence="8" id="KW-1185">Reference proteome</keyword>
<dbReference type="InterPro" id="IPR000835">
    <property type="entry name" value="HTH_MarR-typ"/>
</dbReference>
<accession>A0AAJ2VWZ5</accession>
<dbReference type="EMBL" id="JAWXVG010000003">
    <property type="protein sequence ID" value="MDX6182419.1"/>
    <property type="molecule type" value="Genomic_DNA"/>
</dbReference>
<dbReference type="Pfam" id="PF12802">
    <property type="entry name" value="MarR_2"/>
    <property type="match status" value="1"/>
</dbReference>
<evidence type="ECO:0000259" key="4">
    <source>
        <dbReference type="PROSITE" id="PS50995"/>
    </source>
</evidence>